<evidence type="ECO:0000256" key="4">
    <source>
        <dbReference type="ARBA" id="ARBA00022968"/>
    </source>
</evidence>
<dbReference type="AlphaFoldDB" id="A0AAV1CPE8"/>
<evidence type="ECO:0000259" key="9">
    <source>
        <dbReference type="Pfam" id="PF14416"/>
    </source>
</evidence>
<accession>A0AAV1CPE8</accession>
<keyword evidence="5 7" id="KW-1133">Transmembrane helix</keyword>
<evidence type="ECO:0000313" key="10">
    <source>
        <dbReference type="EMBL" id="CAI9097235.1"/>
    </source>
</evidence>
<sequence>MAATWKTTRNLHSSTLGILVTTLVVISLFYYLSGDNNRSSSNIGGGGGVLDEQIMKGRREHEQLPAGGCNLFSGRWVYDDKSSPLYKEQDCSFMVGDFACGKFGRNEFKYQHWRWQPHDCDLPRFNGTALMEKLRGKRVVFVGDSLNKNQWMSMVCLLDSSLPTSLKSVTWKGSLITFQALEYKVRMDFYWEPLLVESNCDDPVNHHVLDRVIRVGAIEKHAKHWTDADVLIFNSFMWWLEPNMTLLWGSFGSSNGVYKTVNMRLRRYEMALRTWSDWLDLQINRTKTNLFFMSLSPYHKIGEDWGKSGGGNCYNETEPILEKGYKGSGTDAGMMRIAEAAINDLKGRGLRVEYINITQLSDYRKDGHPSIHRRQWSNLTRTQLLDPVTYADCVHWCLPGVPDVWNQLLYTYIMRAN</sequence>
<dbReference type="Proteomes" id="UP001161247">
    <property type="component" value="Chromosome 3"/>
</dbReference>
<keyword evidence="4" id="KW-0735">Signal-anchor</keyword>
<reference evidence="10" key="1">
    <citation type="submission" date="2023-03" db="EMBL/GenBank/DDBJ databases">
        <authorList>
            <person name="Julca I."/>
        </authorList>
    </citation>
    <scope>NUCLEOTIDE SEQUENCE</scope>
</reference>
<comment type="similarity">
    <text evidence="2">Belongs to the PC-esterase family. TBL subfamily.</text>
</comment>
<evidence type="ECO:0000259" key="8">
    <source>
        <dbReference type="Pfam" id="PF13839"/>
    </source>
</evidence>
<evidence type="ECO:0000256" key="5">
    <source>
        <dbReference type="ARBA" id="ARBA00022989"/>
    </source>
</evidence>
<name>A0AAV1CPE8_OLDCO</name>
<proteinExistence type="inferred from homology"/>
<dbReference type="EMBL" id="OX459120">
    <property type="protein sequence ID" value="CAI9097235.1"/>
    <property type="molecule type" value="Genomic_DNA"/>
</dbReference>
<keyword evidence="11" id="KW-1185">Reference proteome</keyword>
<keyword evidence="3 7" id="KW-0812">Transmembrane</keyword>
<keyword evidence="6 7" id="KW-0472">Membrane</keyword>
<gene>
    <name evidence="10" type="ORF">OLC1_LOCUS7783</name>
</gene>
<evidence type="ECO:0000256" key="3">
    <source>
        <dbReference type="ARBA" id="ARBA00022692"/>
    </source>
</evidence>
<evidence type="ECO:0000256" key="2">
    <source>
        <dbReference type="ARBA" id="ARBA00007727"/>
    </source>
</evidence>
<evidence type="ECO:0000256" key="1">
    <source>
        <dbReference type="ARBA" id="ARBA00004167"/>
    </source>
</evidence>
<dbReference type="InterPro" id="IPR029962">
    <property type="entry name" value="TBL"/>
</dbReference>
<evidence type="ECO:0000256" key="7">
    <source>
        <dbReference type="SAM" id="Phobius"/>
    </source>
</evidence>
<dbReference type="Pfam" id="PF14416">
    <property type="entry name" value="PMR5N"/>
    <property type="match status" value="1"/>
</dbReference>
<dbReference type="PANTHER" id="PTHR32285">
    <property type="entry name" value="PROTEIN TRICHOME BIREFRINGENCE-LIKE 9-RELATED"/>
    <property type="match status" value="1"/>
</dbReference>
<organism evidence="10 11">
    <name type="scientific">Oldenlandia corymbosa var. corymbosa</name>
    <dbReference type="NCBI Taxonomy" id="529605"/>
    <lineage>
        <taxon>Eukaryota</taxon>
        <taxon>Viridiplantae</taxon>
        <taxon>Streptophyta</taxon>
        <taxon>Embryophyta</taxon>
        <taxon>Tracheophyta</taxon>
        <taxon>Spermatophyta</taxon>
        <taxon>Magnoliopsida</taxon>
        <taxon>eudicotyledons</taxon>
        <taxon>Gunneridae</taxon>
        <taxon>Pentapetalae</taxon>
        <taxon>asterids</taxon>
        <taxon>lamiids</taxon>
        <taxon>Gentianales</taxon>
        <taxon>Rubiaceae</taxon>
        <taxon>Rubioideae</taxon>
        <taxon>Spermacoceae</taxon>
        <taxon>Hedyotis-Oldenlandia complex</taxon>
        <taxon>Oldenlandia</taxon>
    </lineage>
</organism>
<dbReference type="GO" id="GO:0016413">
    <property type="term" value="F:O-acetyltransferase activity"/>
    <property type="evidence" value="ECO:0007669"/>
    <property type="project" value="InterPro"/>
</dbReference>
<evidence type="ECO:0000313" key="11">
    <source>
        <dbReference type="Proteomes" id="UP001161247"/>
    </source>
</evidence>
<feature type="domain" description="Trichome birefringence-like N-terminal" evidence="9">
    <location>
        <begin position="68"/>
        <end position="121"/>
    </location>
</feature>
<protein>
    <submittedName>
        <fullName evidence="10">OLC1v1033611C1</fullName>
    </submittedName>
</protein>
<dbReference type="InterPro" id="IPR025846">
    <property type="entry name" value="TBL_N"/>
</dbReference>
<dbReference type="GO" id="GO:0005794">
    <property type="term" value="C:Golgi apparatus"/>
    <property type="evidence" value="ECO:0007669"/>
    <property type="project" value="TreeGrafter"/>
</dbReference>
<dbReference type="PANTHER" id="PTHR32285:SF239">
    <property type="entry name" value="PROTEIN TRICHOME BIREFRINGENCE-LIKE 34"/>
    <property type="match status" value="1"/>
</dbReference>
<feature type="domain" description="Trichome birefringence-like C-terminal" evidence="8">
    <location>
        <begin position="122"/>
        <end position="411"/>
    </location>
</feature>
<dbReference type="Pfam" id="PF13839">
    <property type="entry name" value="PC-Esterase"/>
    <property type="match status" value="1"/>
</dbReference>
<evidence type="ECO:0000256" key="6">
    <source>
        <dbReference type="ARBA" id="ARBA00023136"/>
    </source>
</evidence>
<feature type="transmembrane region" description="Helical" evidence="7">
    <location>
        <begin position="12"/>
        <end position="32"/>
    </location>
</feature>
<dbReference type="InterPro" id="IPR026057">
    <property type="entry name" value="TBL_C"/>
</dbReference>
<comment type="subcellular location">
    <subcellularLocation>
        <location evidence="1">Membrane</location>
        <topology evidence="1">Single-pass membrane protein</topology>
    </subcellularLocation>
</comment>
<dbReference type="GO" id="GO:0016020">
    <property type="term" value="C:membrane"/>
    <property type="evidence" value="ECO:0007669"/>
    <property type="project" value="UniProtKB-SubCell"/>
</dbReference>